<gene>
    <name evidence="7" type="ORF">WN944_005002</name>
</gene>
<keyword evidence="2" id="KW-0238">DNA-binding</keyword>
<dbReference type="Pfam" id="PF02365">
    <property type="entry name" value="NAM"/>
    <property type="match status" value="1"/>
</dbReference>
<evidence type="ECO:0000256" key="1">
    <source>
        <dbReference type="ARBA" id="ARBA00023015"/>
    </source>
</evidence>
<evidence type="ECO:0000313" key="8">
    <source>
        <dbReference type="Proteomes" id="UP001428341"/>
    </source>
</evidence>
<dbReference type="PANTHER" id="PTHR31719:SF164">
    <property type="entry name" value="NAC DOMAIN-CONTAINING PROTEIN"/>
    <property type="match status" value="1"/>
</dbReference>
<dbReference type="EMBL" id="JBCGBO010000006">
    <property type="protein sequence ID" value="KAK9194298.1"/>
    <property type="molecule type" value="Genomic_DNA"/>
</dbReference>
<feature type="domain" description="NAC" evidence="6">
    <location>
        <begin position="8"/>
        <end position="162"/>
    </location>
</feature>
<accession>A0AAP0M1L4</accession>
<name>A0AAP0M1L4_9ROSI</name>
<dbReference type="AlphaFoldDB" id="A0AAP0M1L4"/>
<organism evidence="7 8">
    <name type="scientific">Citrus x changshan-huyou</name>
    <dbReference type="NCBI Taxonomy" id="2935761"/>
    <lineage>
        <taxon>Eukaryota</taxon>
        <taxon>Viridiplantae</taxon>
        <taxon>Streptophyta</taxon>
        <taxon>Embryophyta</taxon>
        <taxon>Tracheophyta</taxon>
        <taxon>Spermatophyta</taxon>
        <taxon>Magnoliopsida</taxon>
        <taxon>eudicotyledons</taxon>
        <taxon>Gunneridae</taxon>
        <taxon>Pentapetalae</taxon>
        <taxon>rosids</taxon>
        <taxon>malvids</taxon>
        <taxon>Sapindales</taxon>
        <taxon>Rutaceae</taxon>
        <taxon>Aurantioideae</taxon>
        <taxon>Citrus</taxon>
    </lineage>
</organism>
<keyword evidence="1" id="KW-0805">Transcription regulation</keyword>
<proteinExistence type="predicted"/>
<protein>
    <recommendedName>
        <fullName evidence="6">NAC domain-containing protein</fullName>
    </recommendedName>
</protein>
<dbReference type="Proteomes" id="UP001428341">
    <property type="component" value="Unassembled WGS sequence"/>
</dbReference>
<dbReference type="Gene3D" id="2.170.150.80">
    <property type="entry name" value="NAC domain"/>
    <property type="match status" value="1"/>
</dbReference>
<dbReference type="PROSITE" id="PS51005">
    <property type="entry name" value="NAC"/>
    <property type="match status" value="1"/>
</dbReference>
<evidence type="ECO:0000256" key="3">
    <source>
        <dbReference type="ARBA" id="ARBA00023163"/>
    </source>
</evidence>
<dbReference type="InterPro" id="IPR036093">
    <property type="entry name" value="NAC_dom_sf"/>
</dbReference>
<dbReference type="GO" id="GO:0006355">
    <property type="term" value="P:regulation of DNA-templated transcription"/>
    <property type="evidence" value="ECO:0007669"/>
    <property type="project" value="InterPro"/>
</dbReference>
<keyword evidence="3" id="KW-0804">Transcription</keyword>
<comment type="caution">
    <text evidence="7">The sequence shown here is derived from an EMBL/GenBank/DDBJ whole genome shotgun (WGS) entry which is preliminary data.</text>
</comment>
<feature type="region of interest" description="Disordered" evidence="5">
    <location>
        <begin position="163"/>
        <end position="187"/>
    </location>
</feature>
<evidence type="ECO:0000259" key="6">
    <source>
        <dbReference type="PROSITE" id="PS51005"/>
    </source>
</evidence>
<keyword evidence="4" id="KW-0539">Nucleus</keyword>
<dbReference type="GO" id="GO:0003677">
    <property type="term" value="F:DNA binding"/>
    <property type="evidence" value="ECO:0007669"/>
    <property type="project" value="UniProtKB-KW"/>
</dbReference>
<dbReference type="PANTHER" id="PTHR31719">
    <property type="entry name" value="NAC TRANSCRIPTION FACTOR 56"/>
    <property type="match status" value="1"/>
</dbReference>
<evidence type="ECO:0000313" key="7">
    <source>
        <dbReference type="EMBL" id="KAK9194298.1"/>
    </source>
</evidence>
<evidence type="ECO:0000256" key="5">
    <source>
        <dbReference type="SAM" id="MobiDB-lite"/>
    </source>
</evidence>
<dbReference type="InterPro" id="IPR003441">
    <property type="entry name" value="NAC-dom"/>
</dbReference>
<dbReference type="GO" id="GO:0048731">
    <property type="term" value="P:system development"/>
    <property type="evidence" value="ECO:0007669"/>
    <property type="project" value="TreeGrafter"/>
</dbReference>
<sequence length="470" mass="54708">MERTRPPLPLGCKFQPSDELLVQFYLFNKISGTPAPFVDDLVRTENLYGFKEPWQIWRQFGGPDLEDGEDLYFFTPLKKKSVNGSRIDRRVGTGTWQGEDAGKAVVSRKSKKKIGSKKRFRYEKDKSPHNGCWIMHEYSLNPSLLPQNLRSSDLVLCRIRKNGEPAAGGQKNSRKRRKLDEPVVEEDIDQPAEPVFVEEHQYHYLQEIQPQPSTELAPHNHLQSFQNHHLMQQSPACFFRAQEENYQQSMTQEDPHELELSDSHQNMQDTPVTEQNSHEQLQLSAETHQHFTSSDLQEYQQMPVTDQIPHHQLQLSFEGYRSRVHTPYILEENQDVVASTQQITYEQHECTVENHQYMVHQSSDIEENQQLPASEQKLYEQLEQSVEKHRSMLPNPPNFQDNQQLSTTEQSLYDHLDKTIENHQQMLQTPSNIEGCQDLLAFDDTLLGLWLLDSSDENLSFDINDILNEE</sequence>
<keyword evidence="8" id="KW-1185">Reference proteome</keyword>
<evidence type="ECO:0000256" key="2">
    <source>
        <dbReference type="ARBA" id="ARBA00023125"/>
    </source>
</evidence>
<reference evidence="7 8" key="1">
    <citation type="submission" date="2024-05" db="EMBL/GenBank/DDBJ databases">
        <title>Haplotype-resolved chromosome-level genome assembly of Huyou (Citrus changshanensis).</title>
        <authorList>
            <person name="Miao C."/>
            <person name="Chen W."/>
            <person name="Wu Y."/>
            <person name="Wang L."/>
            <person name="Zhao S."/>
            <person name="Grierson D."/>
            <person name="Xu C."/>
            <person name="Chen K."/>
        </authorList>
    </citation>
    <scope>NUCLEOTIDE SEQUENCE [LARGE SCALE GENOMIC DNA]</scope>
    <source>
        <strain evidence="7">01-14</strain>
        <tissue evidence="7">Leaf</tissue>
    </source>
</reference>
<dbReference type="SUPFAM" id="SSF101941">
    <property type="entry name" value="NAC domain"/>
    <property type="match status" value="1"/>
</dbReference>
<evidence type="ECO:0000256" key="4">
    <source>
        <dbReference type="ARBA" id="ARBA00023242"/>
    </source>
</evidence>